<evidence type="ECO:0000313" key="4">
    <source>
        <dbReference type="WBParaSite" id="SRAE_1000008900.2"/>
    </source>
</evidence>
<organism evidence="1">
    <name type="scientific">Strongyloides ratti</name>
    <name type="common">Parasitic roundworm</name>
    <dbReference type="NCBI Taxonomy" id="34506"/>
    <lineage>
        <taxon>Eukaryota</taxon>
        <taxon>Metazoa</taxon>
        <taxon>Ecdysozoa</taxon>
        <taxon>Nematoda</taxon>
        <taxon>Chromadorea</taxon>
        <taxon>Rhabditida</taxon>
        <taxon>Tylenchina</taxon>
        <taxon>Panagrolaimomorpha</taxon>
        <taxon>Strongyloidoidea</taxon>
        <taxon>Strongyloididae</taxon>
        <taxon>Strongyloides</taxon>
    </lineage>
</organism>
<sequence length="255" mass="29038">MKTKNFVRGAITILYSKNSEKILVGEKKVNTLYLSNSLGFPGALLQPGIDEQFDYRKTNLDKLSKNNIFKSDKYGRSIAAARGLFIELGILPIIEGISHKTKIETAENYPLYKSYKDKVENYPSTFMDLFVTKSLDIKSFVSFTNLQLNTKNNIFFDFEVFVLPINDLTIIDKISTNVGKFHWVSADTIPGLKKLFNKNQLNISKKISLQAIKKSGNGKDVLEINQYDYHFQEVITRVNNSFGNTSNSLEAMQYK</sequence>
<dbReference type="CTD" id="36374178"/>
<proteinExistence type="predicted"/>
<dbReference type="GeneID" id="36374178"/>
<dbReference type="EMBL" id="LN609528">
    <property type="protein sequence ID" value="CEF61813.1"/>
    <property type="molecule type" value="Genomic_DNA"/>
</dbReference>
<name>A0A090MTW6_STRRB</name>
<dbReference type="WBParaSite" id="SRAE_1000008900.2">
    <property type="protein sequence ID" value="SRAE_1000008900.2"/>
    <property type="gene ID" value="WBGene00256683"/>
</dbReference>
<evidence type="ECO:0000313" key="1">
    <source>
        <dbReference type="EMBL" id="CEF61813.1"/>
    </source>
</evidence>
<dbReference type="WormBase" id="SRAE_1000008900">
    <property type="protein sequence ID" value="SRP05886"/>
    <property type="gene ID" value="WBGene00256683"/>
</dbReference>
<evidence type="ECO:0000313" key="5">
    <source>
        <dbReference type="WormBase" id="SRAE_1000008900"/>
    </source>
</evidence>
<dbReference type="RefSeq" id="XP_024501015.1">
    <property type="nucleotide sequence ID" value="XM_024646881.1"/>
</dbReference>
<reference evidence="3" key="2">
    <citation type="submission" date="2020-12" db="UniProtKB">
        <authorList>
            <consortium name="WormBaseParasite"/>
        </authorList>
    </citation>
    <scope>IDENTIFICATION</scope>
</reference>
<keyword evidence="2" id="KW-1185">Reference proteome</keyword>
<accession>A0A090MTW6</accession>
<gene>
    <name evidence="1 3 4 5" type="ORF">SRAE_1000008900</name>
</gene>
<dbReference type="Proteomes" id="UP000035682">
    <property type="component" value="Unplaced"/>
</dbReference>
<evidence type="ECO:0000313" key="2">
    <source>
        <dbReference type="Proteomes" id="UP000035682"/>
    </source>
</evidence>
<dbReference type="Gene3D" id="3.90.79.10">
    <property type="entry name" value="Nucleoside Triphosphate Pyrophosphohydrolase"/>
    <property type="match status" value="1"/>
</dbReference>
<dbReference type="WBParaSite" id="SRAE_1000008900.1">
    <property type="protein sequence ID" value="SRAE_1000008900.1"/>
    <property type="gene ID" value="WBGene00256683"/>
</dbReference>
<evidence type="ECO:0000313" key="3">
    <source>
        <dbReference type="WBParaSite" id="SRAE_1000008900.1"/>
    </source>
</evidence>
<dbReference type="AlphaFoldDB" id="A0A090MTW6"/>
<reference evidence="1 2" key="1">
    <citation type="submission" date="2014-09" db="EMBL/GenBank/DDBJ databases">
        <authorList>
            <person name="Martin A.A."/>
        </authorList>
    </citation>
    <scope>NUCLEOTIDE SEQUENCE</scope>
    <source>
        <strain evidence="2 4">ED321</strain>
        <strain evidence="1">ED321 Heterogonic</strain>
    </source>
</reference>
<protein>
    <submittedName>
        <fullName evidence="3">Nudix hydrolase domain-containing protein</fullName>
    </submittedName>
</protein>